<gene>
    <name evidence="2" type="ORF">Cantr_00060</name>
</gene>
<accession>A0A367YFZ9</accession>
<organism evidence="2 3">
    <name type="scientific">Candida viswanathii</name>
    <dbReference type="NCBI Taxonomy" id="5486"/>
    <lineage>
        <taxon>Eukaryota</taxon>
        <taxon>Fungi</taxon>
        <taxon>Dikarya</taxon>
        <taxon>Ascomycota</taxon>
        <taxon>Saccharomycotina</taxon>
        <taxon>Pichiomycetes</taxon>
        <taxon>Debaryomycetaceae</taxon>
        <taxon>Candida/Lodderomyces clade</taxon>
        <taxon>Candida</taxon>
    </lineage>
</organism>
<name>A0A367YFZ9_9ASCO</name>
<keyword evidence="3" id="KW-1185">Reference proteome</keyword>
<sequence length="143" mass="15846">MTTITGADGTNKIIPERTRTCSNCRFLDIECVFVQSNRGGKRKKRNPDISDPDLKKLKSLHLNLQDPNQQDTDGGDVSSSTERVSSYISDGHVPKKLPSPVFSQATMDFQRMDPRIDQLPWSSSSSTTATATGPTTTRLIQFK</sequence>
<comment type="caution">
    <text evidence="2">The sequence shown here is derived from an EMBL/GenBank/DDBJ whole genome shotgun (WGS) entry which is preliminary data.</text>
</comment>
<dbReference type="Proteomes" id="UP000253472">
    <property type="component" value="Unassembled WGS sequence"/>
</dbReference>
<dbReference type="STRING" id="5486.A0A367YFZ9"/>
<feature type="region of interest" description="Disordered" evidence="1">
    <location>
        <begin position="117"/>
        <end position="143"/>
    </location>
</feature>
<dbReference type="EMBL" id="QLNQ01000022">
    <property type="protein sequence ID" value="RCK64610.1"/>
    <property type="molecule type" value="Genomic_DNA"/>
</dbReference>
<reference evidence="2 3" key="1">
    <citation type="submission" date="2018-06" db="EMBL/GenBank/DDBJ databases">
        <title>Whole genome sequencing of Candida tropicalis (genome annotated by CSBL at Korea University).</title>
        <authorList>
            <person name="Ahn J."/>
        </authorList>
    </citation>
    <scope>NUCLEOTIDE SEQUENCE [LARGE SCALE GENOMIC DNA]</scope>
    <source>
        <strain evidence="2 3">ATCC 20962</strain>
    </source>
</reference>
<proteinExistence type="predicted"/>
<evidence type="ECO:0000313" key="2">
    <source>
        <dbReference type="EMBL" id="RCK64610.1"/>
    </source>
</evidence>
<protein>
    <recommendedName>
        <fullName evidence="4">Zn(2)-C6 fungal-type domain-containing protein</fullName>
    </recommendedName>
</protein>
<dbReference type="OrthoDB" id="10067394at2759"/>
<feature type="compositionally biased region" description="Low complexity" evidence="1">
    <location>
        <begin position="122"/>
        <end position="137"/>
    </location>
</feature>
<feature type="region of interest" description="Disordered" evidence="1">
    <location>
        <begin position="61"/>
        <end position="100"/>
    </location>
</feature>
<evidence type="ECO:0000313" key="3">
    <source>
        <dbReference type="Proteomes" id="UP000253472"/>
    </source>
</evidence>
<dbReference type="AlphaFoldDB" id="A0A367YFZ9"/>
<evidence type="ECO:0000256" key="1">
    <source>
        <dbReference type="SAM" id="MobiDB-lite"/>
    </source>
</evidence>
<evidence type="ECO:0008006" key="4">
    <source>
        <dbReference type="Google" id="ProtNLM"/>
    </source>
</evidence>
<feature type="compositionally biased region" description="Polar residues" evidence="1">
    <location>
        <begin position="65"/>
        <end position="88"/>
    </location>
</feature>